<protein>
    <submittedName>
        <fullName evidence="1">Sigma-54-dependent Fis family transcriptional regulator</fullName>
    </submittedName>
</protein>
<dbReference type="EMBL" id="PDLL01001242">
    <property type="protein sequence ID" value="PYY66045.1"/>
    <property type="molecule type" value="Genomic_DNA"/>
</dbReference>
<evidence type="ECO:0000313" key="1">
    <source>
        <dbReference type="EMBL" id="PYY66045.1"/>
    </source>
</evidence>
<evidence type="ECO:0000313" key="2">
    <source>
        <dbReference type="Proteomes" id="UP000247437"/>
    </source>
</evidence>
<sequence>MAAPASPLSHDAIIQDSWSRCRAFGLSHQSAPAFDQLPAAGIAQLLESQHSLVQTTHQEVLPYYENILSNS</sequence>
<accession>A0A2W0EI37</accession>
<name>A0A2W0EI37_PSEJE</name>
<proteinExistence type="predicted"/>
<gene>
    <name evidence="1" type="ORF">CRX42_34655</name>
</gene>
<dbReference type="AlphaFoldDB" id="A0A2W0EI37"/>
<dbReference type="InterPro" id="IPR029016">
    <property type="entry name" value="GAF-like_dom_sf"/>
</dbReference>
<reference evidence="1 2" key="1">
    <citation type="journal article" date="2018" name="Appl. Microbiol. Biotechnol.">
        <title>Characterization of the caprolactam degradation pathway in Pseudomonas jessenii using mass spectrometry-based proteomics.</title>
        <authorList>
            <person name="Otzen M."/>
            <person name="Palacio C."/>
            <person name="Janssen D.B."/>
        </authorList>
    </citation>
    <scope>NUCLEOTIDE SEQUENCE [LARGE SCALE GENOMIC DNA]</scope>
    <source>
        <strain evidence="1 2">GO3</strain>
    </source>
</reference>
<dbReference type="Gene3D" id="3.30.450.40">
    <property type="match status" value="1"/>
</dbReference>
<feature type="non-terminal residue" evidence="1">
    <location>
        <position position="71"/>
    </location>
</feature>
<comment type="caution">
    <text evidence="1">The sequence shown here is derived from an EMBL/GenBank/DDBJ whole genome shotgun (WGS) entry which is preliminary data.</text>
</comment>
<organism evidence="1 2">
    <name type="scientific">Pseudomonas jessenii</name>
    <dbReference type="NCBI Taxonomy" id="77298"/>
    <lineage>
        <taxon>Bacteria</taxon>
        <taxon>Pseudomonadati</taxon>
        <taxon>Pseudomonadota</taxon>
        <taxon>Gammaproteobacteria</taxon>
        <taxon>Pseudomonadales</taxon>
        <taxon>Pseudomonadaceae</taxon>
        <taxon>Pseudomonas</taxon>
    </lineage>
</organism>
<dbReference type="Proteomes" id="UP000247437">
    <property type="component" value="Unassembled WGS sequence"/>
</dbReference>